<dbReference type="SMART" id="SM00432">
    <property type="entry name" value="MADS"/>
    <property type="match status" value="1"/>
</dbReference>
<feature type="non-terminal residue" evidence="9">
    <location>
        <position position="354"/>
    </location>
</feature>
<keyword evidence="2" id="KW-0805">Transcription regulation</keyword>
<evidence type="ECO:0000256" key="3">
    <source>
        <dbReference type="ARBA" id="ARBA00023125"/>
    </source>
</evidence>
<dbReference type="InterPro" id="IPR036879">
    <property type="entry name" value="TF_MADSbox_sf"/>
</dbReference>
<keyword evidence="4" id="KW-0804">Transcription</keyword>
<keyword evidence="10" id="KW-1185">Reference proteome</keyword>
<dbReference type="PRINTS" id="PR00404">
    <property type="entry name" value="MADSDOMAIN"/>
</dbReference>
<dbReference type="InterPro" id="IPR033896">
    <property type="entry name" value="MEF2-like_N"/>
</dbReference>
<dbReference type="InterPro" id="IPR050142">
    <property type="entry name" value="MADS-box/MEF2_TF"/>
</dbReference>
<proteinExistence type="predicted"/>
<feature type="domain" description="MADS-box" evidence="7">
    <location>
        <begin position="1"/>
        <end position="61"/>
    </location>
</feature>
<feature type="domain" description="K-box" evidence="8">
    <location>
        <begin position="245"/>
        <end position="331"/>
    </location>
</feature>
<dbReference type="Proteomes" id="UP000824890">
    <property type="component" value="Unassembled WGS sequence"/>
</dbReference>
<dbReference type="InterPro" id="IPR002487">
    <property type="entry name" value="TF_Kbox"/>
</dbReference>
<keyword evidence="3" id="KW-0238">DNA-binding</keyword>
<evidence type="ECO:0000313" key="9">
    <source>
        <dbReference type="EMBL" id="KAH0906241.1"/>
    </source>
</evidence>
<reference evidence="9 10" key="1">
    <citation type="submission" date="2021-05" db="EMBL/GenBank/DDBJ databases">
        <title>Genome Assembly of Synthetic Allotetraploid Brassica napus Reveals Homoeologous Exchanges between Subgenomes.</title>
        <authorList>
            <person name="Davis J.T."/>
        </authorList>
    </citation>
    <scope>NUCLEOTIDE SEQUENCE [LARGE SCALE GENOMIC DNA]</scope>
    <source>
        <strain evidence="10">cv. Da-Ae</strain>
        <tissue evidence="9">Seedling</tissue>
    </source>
</reference>
<keyword evidence="5" id="KW-0539">Nucleus</keyword>
<evidence type="ECO:0000259" key="8">
    <source>
        <dbReference type="PROSITE" id="PS51297"/>
    </source>
</evidence>
<comment type="subcellular location">
    <subcellularLocation>
        <location evidence="1">Nucleus</location>
    </subcellularLocation>
</comment>
<evidence type="ECO:0000259" key="7">
    <source>
        <dbReference type="PROSITE" id="PS50066"/>
    </source>
</evidence>
<dbReference type="EMBL" id="JAGKQM010000010">
    <property type="protein sequence ID" value="KAH0906241.1"/>
    <property type="molecule type" value="Genomic_DNA"/>
</dbReference>
<name>A0ABQ8BN30_BRANA</name>
<gene>
    <name evidence="9" type="ORF">HID58_038068</name>
</gene>
<dbReference type="SUPFAM" id="SSF55455">
    <property type="entry name" value="SRF-like"/>
    <property type="match status" value="1"/>
</dbReference>
<evidence type="ECO:0000313" key="10">
    <source>
        <dbReference type="Proteomes" id="UP000824890"/>
    </source>
</evidence>
<comment type="caution">
    <text evidence="9">The sequence shown here is derived from an EMBL/GenBank/DDBJ whole genome shotgun (WGS) entry which is preliminary data.</text>
</comment>
<dbReference type="PANTHER" id="PTHR48019">
    <property type="entry name" value="SERUM RESPONSE FACTOR HOMOLOG"/>
    <property type="match status" value="1"/>
</dbReference>
<dbReference type="InterPro" id="IPR002100">
    <property type="entry name" value="TF_MADSbox"/>
</dbReference>
<dbReference type="PROSITE" id="PS51297">
    <property type="entry name" value="K_BOX"/>
    <property type="match status" value="2"/>
</dbReference>
<evidence type="ECO:0000256" key="6">
    <source>
        <dbReference type="SAM" id="MobiDB-lite"/>
    </source>
</evidence>
<evidence type="ECO:0000256" key="2">
    <source>
        <dbReference type="ARBA" id="ARBA00023015"/>
    </source>
</evidence>
<protein>
    <submittedName>
        <fullName evidence="9">Uncharacterized protein</fullName>
    </submittedName>
</protein>
<sequence>MVRGKIEIKKIENVTSRQVTFSKRRSGLFKKAHELSVLCDAQVAAIVFSQNGRLYEFSSSEMEKTIERYGDFRNEYFVLGRPQVQPYLEELKKEMDIMVKKIDLLEVQQRKLMGQGLGSCSVAELQEIDIQIEKSLRIVRSRKAELYADQLGKLKEMEIKVLDERRRLREKEIRERLLRPLLPVTLHTEKGEPEGGYRTKHSSEVETDLFIGLPNSLSIQKTIKRYAEYKTEYFVAESHPMEQYVQGLKKEMVTMVEKIEMLEVHNRKLMGQNLASCSVKELQEIATQIEKSLHIVRSRKAKLYGDEIEKLKAKGAQGRESQALWKERPMGTPSSSKEKEDVETDLVIGFPKSR</sequence>
<feature type="region of interest" description="Disordered" evidence="6">
    <location>
        <begin position="314"/>
        <end position="354"/>
    </location>
</feature>
<evidence type="ECO:0000256" key="1">
    <source>
        <dbReference type="ARBA" id="ARBA00004123"/>
    </source>
</evidence>
<dbReference type="CDD" id="cd00265">
    <property type="entry name" value="MADS_MEF2_like"/>
    <property type="match status" value="1"/>
</dbReference>
<organism evidence="9 10">
    <name type="scientific">Brassica napus</name>
    <name type="common">Rape</name>
    <dbReference type="NCBI Taxonomy" id="3708"/>
    <lineage>
        <taxon>Eukaryota</taxon>
        <taxon>Viridiplantae</taxon>
        <taxon>Streptophyta</taxon>
        <taxon>Embryophyta</taxon>
        <taxon>Tracheophyta</taxon>
        <taxon>Spermatophyta</taxon>
        <taxon>Magnoliopsida</taxon>
        <taxon>eudicotyledons</taxon>
        <taxon>Gunneridae</taxon>
        <taxon>Pentapetalae</taxon>
        <taxon>rosids</taxon>
        <taxon>malvids</taxon>
        <taxon>Brassicales</taxon>
        <taxon>Brassicaceae</taxon>
        <taxon>Brassiceae</taxon>
        <taxon>Brassica</taxon>
    </lineage>
</organism>
<dbReference type="Pfam" id="PF00319">
    <property type="entry name" value="SRF-TF"/>
    <property type="match status" value="1"/>
</dbReference>
<evidence type="ECO:0000256" key="4">
    <source>
        <dbReference type="ARBA" id="ARBA00023163"/>
    </source>
</evidence>
<accession>A0ABQ8BN30</accession>
<feature type="domain" description="K-box" evidence="8">
    <location>
        <begin position="88"/>
        <end position="179"/>
    </location>
</feature>
<evidence type="ECO:0000256" key="5">
    <source>
        <dbReference type="ARBA" id="ARBA00023242"/>
    </source>
</evidence>
<dbReference type="Gene3D" id="3.40.1810.10">
    <property type="entry name" value="Transcription factor, MADS-box"/>
    <property type="match status" value="1"/>
</dbReference>
<dbReference type="PROSITE" id="PS50066">
    <property type="entry name" value="MADS_BOX_2"/>
    <property type="match status" value="1"/>
</dbReference>
<dbReference type="Pfam" id="PF01486">
    <property type="entry name" value="K-box"/>
    <property type="match status" value="2"/>
</dbReference>